<feature type="transmembrane region" description="Helical" evidence="1">
    <location>
        <begin position="97"/>
        <end position="119"/>
    </location>
</feature>
<keyword evidence="3" id="KW-1185">Reference proteome</keyword>
<dbReference type="Proteomes" id="UP000321363">
    <property type="component" value="Unassembled WGS sequence"/>
</dbReference>
<protein>
    <submittedName>
        <fullName evidence="2">Uncharacterized protein</fullName>
    </submittedName>
</protein>
<evidence type="ECO:0000256" key="1">
    <source>
        <dbReference type="SAM" id="Phobius"/>
    </source>
</evidence>
<gene>
    <name evidence="2" type="ORF">FS935_00345</name>
</gene>
<reference evidence="2 3" key="1">
    <citation type="journal article" date="2005" name="Int. J. Syst. Evol. Microbiol.">
        <title>Bacillus litoralis sp. nov., isolated from a tidal flat of the Yellow Sea in Korea.</title>
        <authorList>
            <person name="Yoon J.H."/>
            <person name="Oh T.K."/>
        </authorList>
    </citation>
    <scope>NUCLEOTIDE SEQUENCE [LARGE SCALE GENOMIC DNA]</scope>
    <source>
        <strain evidence="2 3">SW-211</strain>
    </source>
</reference>
<feature type="transmembrane region" description="Helical" evidence="1">
    <location>
        <begin position="69"/>
        <end position="90"/>
    </location>
</feature>
<feature type="transmembrane region" description="Helical" evidence="1">
    <location>
        <begin position="201"/>
        <end position="218"/>
    </location>
</feature>
<dbReference type="OrthoDB" id="2572814at2"/>
<evidence type="ECO:0000313" key="3">
    <source>
        <dbReference type="Proteomes" id="UP000321363"/>
    </source>
</evidence>
<feature type="transmembrane region" description="Helical" evidence="1">
    <location>
        <begin position="23"/>
        <end position="49"/>
    </location>
</feature>
<keyword evidence="1" id="KW-0812">Transmembrane</keyword>
<keyword evidence="1" id="KW-0472">Membrane</keyword>
<sequence>MLFIIHIIILTIWFMRVVKKGEYTWGTILTAFFVFVLIVDIGEMIFNFLLNFYKFPAHLLSDFNKDNQLGVLLADVVTLPLTLIIVCHYLTHSNKRWLLVILFTIMQGLTEVLYIRLGYLVYLHWNIWISISVYFVGLCIFSKYAPHFLRKEKPLPYPIILTASVYNIAGMLGGAIMGGELLNLFEWRPHIFNSPHADDRFSEIGSLTLLGILTGTLIPKFNSKHRPIVFGLLSLVGISYYTFANWKGWLLYNNWNVYLTIIRWIVPFAIIAWLDRQESFRT</sequence>
<name>A0A5C6W440_9BACI</name>
<feature type="transmembrane region" description="Helical" evidence="1">
    <location>
        <begin position="125"/>
        <end position="145"/>
    </location>
</feature>
<feature type="transmembrane region" description="Helical" evidence="1">
    <location>
        <begin position="157"/>
        <end position="181"/>
    </location>
</feature>
<organism evidence="2 3">
    <name type="scientific">Metabacillus litoralis</name>
    <dbReference type="NCBI Taxonomy" id="152268"/>
    <lineage>
        <taxon>Bacteria</taxon>
        <taxon>Bacillati</taxon>
        <taxon>Bacillota</taxon>
        <taxon>Bacilli</taxon>
        <taxon>Bacillales</taxon>
        <taxon>Bacillaceae</taxon>
        <taxon>Metabacillus</taxon>
    </lineage>
</organism>
<feature type="transmembrane region" description="Helical" evidence="1">
    <location>
        <begin position="255"/>
        <end position="274"/>
    </location>
</feature>
<dbReference type="EMBL" id="VOQF01000001">
    <property type="protein sequence ID" value="TXC92696.1"/>
    <property type="molecule type" value="Genomic_DNA"/>
</dbReference>
<dbReference type="RefSeq" id="WP_146945555.1">
    <property type="nucleotide sequence ID" value="NZ_VOQF01000001.1"/>
</dbReference>
<dbReference type="AlphaFoldDB" id="A0A5C6W440"/>
<feature type="transmembrane region" description="Helical" evidence="1">
    <location>
        <begin position="225"/>
        <end position="243"/>
    </location>
</feature>
<proteinExistence type="predicted"/>
<accession>A0A5C6W440</accession>
<comment type="caution">
    <text evidence="2">The sequence shown here is derived from an EMBL/GenBank/DDBJ whole genome shotgun (WGS) entry which is preliminary data.</text>
</comment>
<evidence type="ECO:0000313" key="2">
    <source>
        <dbReference type="EMBL" id="TXC92696.1"/>
    </source>
</evidence>
<keyword evidence="1" id="KW-1133">Transmembrane helix</keyword>